<dbReference type="AlphaFoldDB" id="A0A410JYA5"/>
<comment type="function">
    <text evidence="7 8">Plays a role in the regulation of phosphate uptake.</text>
</comment>
<organism evidence="10 11">
    <name type="scientific">Geovibrio thiophilus</name>
    <dbReference type="NCBI Taxonomy" id="139438"/>
    <lineage>
        <taxon>Bacteria</taxon>
        <taxon>Pseudomonadati</taxon>
        <taxon>Deferribacterota</taxon>
        <taxon>Deferribacteres</taxon>
        <taxon>Deferribacterales</taxon>
        <taxon>Geovibrionaceae</taxon>
        <taxon>Geovibrio</taxon>
    </lineage>
</organism>
<evidence type="ECO:0000313" key="11">
    <source>
        <dbReference type="Proteomes" id="UP000287502"/>
    </source>
</evidence>
<dbReference type="InterPro" id="IPR028366">
    <property type="entry name" value="PhoU"/>
</dbReference>
<dbReference type="GO" id="GO:0006817">
    <property type="term" value="P:phosphate ion transport"/>
    <property type="evidence" value="ECO:0007669"/>
    <property type="project" value="UniProtKB-KW"/>
</dbReference>
<evidence type="ECO:0000256" key="5">
    <source>
        <dbReference type="ARBA" id="ARBA00022490"/>
    </source>
</evidence>
<dbReference type="Gene3D" id="1.20.58.220">
    <property type="entry name" value="Phosphate transport system protein phou homolog 2, domain 2"/>
    <property type="match status" value="2"/>
</dbReference>
<dbReference type="RefSeq" id="WP_128466409.1">
    <property type="nucleotide sequence ID" value="NZ_CP035108.1"/>
</dbReference>
<dbReference type="FunFam" id="1.20.58.220:FF:000004">
    <property type="entry name" value="Phosphate-specific transport system accessory protein PhoU"/>
    <property type="match status" value="1"/>
</dbReference>
<dbReference type="Pfam" id="PF01895">
    <property type="entry name" value="PhoU"/>
    <property type="match status" value="2"/>
</dbReference>
<gene>
    <name evidence="10" type="primary">phoU</name>
    <name evidence="10" type="ORF">EP073_06830</name>
</gene>
<feature type="domain" description="PhoU" evidence="9">
    <location>
        <begin position="16"/>
        <end position="104"/>
    </location>
</feature>
<dbReference type="PIRSF" id="PIRSF003107">
    <property type="entry name" value="PhoU"/>
    <property type="match status" value="1"/>
</dbReference>
<dbReference type="GO" id="GO:0045936">
    <property type="term" value="P:negative regulation of phosphate metabolic process"/>
    <property type="evidence" value="ECO:0007669"/>
    <property type="project" value="InterPro"/>
</dbReference>
<dbReference type="GO" id="GO:0030643">
    <property type="term" value="P:intracellular phosphate ion homeostasis"/>
    <property type="evidence" value="ECO:0007669"/>
    <property type="project" value="InterPro"/>
</dbReference>
<dbReference type="SUPFAM" id="SSF109755">
    <property type="entry name" value="PhoU-like"/>
    <property type="match status" value="1"/>
</dbReference>
<dbReference type="EMBL" id="CP035108">
    <property type="protein sequence ID" value="QAR33123.1"/>
    <property type="molecule type" value="Genomic_DNA"/>
</dbReference>
<dbReference type="KEGG" id="gtl:EP073_06830"/>
<dbReference type="PANTHER" id="PTHR42930:SF3">
    <property type="entry name" value="PHOSPHATE-SPECIFIC TRANSPORT SYSTEM ACCESSORY PROTEIN PHOU"/>
    <property type="match status" value="1"/>
</dbReference>
<dbReference type="InterPro" id="IPR026022">
    <property type="entry name" value="PhoU_dom"/>
</dbReference>
<evidence type="ECO:0000256" key="6">
    <source>
        <dbReference type="ARBA" id="ARBA00022592"/>
    </source>
</evidence>
<name>A0A410JYA5_9BACT</name>
<keyword evidence="6 8" id="KW-0592">Phosphate transport</keyword>
<dbReference type="NCBIfam" id="TIGR02135">
    <property type="entry name" value="phoU_full"/>
    <property type="match status" value="1"/>
</dbReference>
<keyword evidence="4 8" id="KW-0813">Transport</keyword>
<comment type="similarity">
    <text evidence="2 8">Belongs to the PhoU family.</text>
</comment>
<dbReference type="Proteomes" id="UP000287502">
    <property type="component" value="Chromosome"/>
</dbReference>
<dbReference type="PANTHER" id="PTHR42930">
    <property type="entry name" value="PHOSPHATE-SPECIFIC TRANSPORT SYSTEM ACCESSORY PROTEIN PHOU"/>
    <property type="match status" value="1"/>
</dbReference>
<dbReference type="GO" id="GO:0005737">
    <property type="term" value="C:cytoplasm"/>
    <property type="evidence" value="ECO:0007669"/>
    <property type="project" value="UniProtKB-SubCell"/>
</dbReference>
<evidence type="ECO:0000256" key="4">
    <source>
        <dbReference type="ARBA" id="ARBA00022448"/>
    </source>
</evidence>
<evidence type="ECO:0000256" key="8">
    <source>
        <dbReference type="PIRNR" id="PIRNR003107"/>
    </source>
</evidence>
<feature type="domain" description="PhoU" evidence="9">
    <location>
        <begin position="120"/>
        <end position="204"/>
    </location>
</feature>
<evidence type="ECO:0000259" key="9">
    <source>
        <dbReference type="Pfam" id="PF01895"/>
    </source>
</evidence>
<comment type="subunit">
    <text evidence="3 8">Homodimer.</text>
</comment>
<evidence type="ECO:0000256" key="3">
    <source>
        <dbReference type="ARBA" id="ARBA00011738"/>
    </source>
</evidence>
<reference evidence="10 11" key="1">
    <citation type="submission" date="2019-01" db="EMBL/GenBank/DDBJ databases">
        <title>Geovibrio thiophilus DSM 11263, complete genome.</title>
        <authorList>
            <person name="Spring S."/>
            <person name="Bunk B."/>
            <person name="Sproer C."/>
        </authorList>
    </citation>
    <scope>NUCLEOTIDE SEQUENCE [LARGE SCALE GENOMIC DNA]</scope>
    <source>
        <strain evidence="10 11">DSM 11263</strain>
    </source>
</reference>
<protein>
    <recommendedName>
        <fullName evidence="8">Phosphate-specific transport system accessory protein PhoU</fullName>
    </recommendedName>
</protein>
<proteinExistence type="inferred from homology"/>
<keyword evidence="5 8" id="KW-0963">Cytoplasm</keyword>
<accession>A0A410JYA5</accession>
<evidence type="ECO:0000256" key="1">
    <source>
        <dbReference type="ARBA" id="ARBA00004496"/>
    </source>
</evidence>
<evidence type="ECO:0000256" key="2">
    <source>
        <dbReference type="ARBA" id="ARBA00008107"/>
    </source>
</evidence>
<keyword evidence="11" id="KW-1185">Reference proteome</keyword>
<sequence length="219" mass="24918">MSQQHETDYIRLKALIAEMAKECETMIEGSVKSLVDRNSDLAREIIAWDDKVDNLDIEVDALCRKILALYEPKAVDLRFVLTASRIIVDLERIGDYSVDIAKEVLRLNEIPQIKPYIDLPKMGEASAVMLNDAVNAYFNKDTGAAYHVIKRDDIIDGLHSQIIRELLTYIAEDIKKTTGVISLMQITRCIERIADHATNIAELVYFMVEGKIVRHQKLD</sequence>
<dbReference type="OrthoDB" id="9814256at2"/>
<evidence type="ECO:0000256" key="7">
    <source>
        <dbReference type="ARBA" id="ARBA00056181"/>
    </source>
</evidence>
<dbReference type="InterPro" id="IPR038078">
    <property type="entry name" value="PhoU-like_sf"/>
</dbReference>
<comment type="subcellular location">
    <subcellularLocation>
        <location evidence="1 8">Cytoplasm</location>
    </subcellularLocation>
</comment>
<evidence type="ECO:0000313" key="10">
    <source>
        <dbReference type="EMBL" id="QAR33123.1"/>
    </source>
</evidence>